<reference evidence="2" key="1">
    <citation type="journal article" date="2017" name="Genome Biol.">
        <title>Comparative genomics reveals high biological diversity and specific adaptations in the industrially and medically important fungal genus Aspergillus.</title>
        <authorList>
            <person name="de Vries R.P."/>
            <person name="Riley R."/>
            <person name="Wiebenga A."/>
            <person name="Aguilar-Osorio G."/>
            <person name="Amillis S."/>
            <person name="Uchima C.A."/>
            <person name="Anderluh G."/>
            <person name="Asadollahi M."/>
            <person name="Askin M."/>
            <person name="Barry K."/>
            <person name="Battaglia E."/>
            <person name="Bayram O."/>
            <person name="Benocci T."/>
            <person name="Braus-Stromeyer S.A."/>
            <person name="Caldana C."/>
            <person name="Canovas D."/>
            <person name="Cerqueira G.C."/>
            <person name="Chen F."/>
            <person name="Chen W."/>
            <person name="Choi C."/>
            <person name="Clum A."/>
            <person name="Dos Santos R.A."/>
            <person name="Damasio A.R."/>
            <person name="Diallinas G."/>
            <person name="Emri T."/>
            <person name="Fekete E."/>
            <person name="Flipphi M."/>
            <person name="Freyberg S."/>
            <person name="Gallo A."/>
            <person name="Gournas C."/>
            <person name="Habgood R."/>
            <person name="Hainaut M."/>
            <person name="Harispe M.L."/>
            <person name="Henrissat B."/>
            <person name="Hilden K.S."/>
            <person name="Hope R."/>
            <person name="Hossain A."/>
            <person name="Karabika E."/>
            <person name="Karaffa L."/>
            <person name="Karanyi Z."/>
            <person name="Krasevec N."/>
            <person name="Kuo A."/>
            <person name="Kusch H."/>
            <person name="LaButti K."/>
            <person name="Lagendijk E.L."/>
            <person name="Lapidus A."/>
            <person name="Levasseur A."/>
            <person name="Lindquist E."/>
            <person name="Lipzen A."/>
            <person name="Logrieco A.F."/>
            <person name="MacCabe A."/>
            <person name="Maekelae M.R."/>
            <person name="Malavazi I."/>
            <person name="Melin P."/>
            <person name="Meyer V."/>
            <person name="Mielnichuk N."/>
            <person name="Miskei M."/>
            <person name="Molnar A.P."/>
            <person name="Mule G."/>
            <person name="Ngan C.Y."/>
            <person name="Orejas M."/>
            <person name="Orosz E."/>
            <person name="Ouedraogo J.P."/>
            <person name="Overkamp K.M."/>
            <person name="Park H.-S."/>
            <person name="Perrone G."/>
            <person name="Piumi F."/>
            <person name="Punt P.J."/>
            <person name="Ram A.F."/>
            <person name="Ramon A."/>
            <person name="Rauscher S."/>
            <person name="Record E."/>
            <person name="Riano-Pachon D.M."/>
            <person name="Robert V."/>
            <person name="Roehrig J."/>
            <person name="Ruller R."/>
            <person name="Salamov A."/>
            <person name="Salih N.S."/>
            <person name="Samson R.A."/>
            <person name="Sandor E."/>
            <person name="Sanguinetti M."/>
            <person name="Schuetze T."/>
            <person name="Sepcic K."/>
            <person name="Shelest E."/>
            <person name="Sherlock G."/>
            <person name="Sophianopoulou V."/>
            <person name="Squina F.M."/>
            <person name="Sun H."/>
            <person name="Susca A."/>
            <person name="Todd R.B."/>
            <person name="Tsang A."/>
            <person name="Unkles S.E."/>
            <person name="van de Wiele N."/>
            <person name="van Rossen-Uffink D."/>
            <person name="Oliveira J.V."/>
            <person name="Vesth T.C."/>
            <person name="Visser J."/>
            <person name="Yu J.-H."/>
            <person name="Zhou M."/>
            <person name="Andersen M.R."/>
            <person name="Archer D.B."/>
            <person name="Baker S.E."/>
            <person name="Benoit I."/>
            <person name="Brakhage A.A."/>
            <person name="Braus G.H."/>
            <person name="Fischer R."/>
            <person name="Frisvad J.C."/>
            <person name="Goldman G.H."/>
            <person name="Houbraken J."/>
            <person name="Oakley B."/>
            <person name="Pocsi I."/>
            <person name="Scazzocchio C."/>
            <person name="Seiboth B."/>
            <person name="vanKuyk P.A."/>
            <person name="Wortman J."/>
            <person name="Dyer P.S."/>
            <person name="Grigoriev I.V."/>
        </authorList>
    </citation>
    <scope>NUCLEOTIDE SEQUENCE [LARGE SCALE GENOMIC DNA]</scope>
    <source>
        <strain evidence="2">CBS 101740 / IMI 381727 / IBT 21946</strain>
    </source>
</reference>
<dbReference type="VEuPathDB" id="FungiDB:ASPBRDRAFT_354646"/>
<organism evidence="1 2">
    <name type="scientific">Aspergillus brasiliensis (strain CBS 101740 / IMI 381727 / IBT 21946)</name>
    <dbReference type="NCBI Taxonomy" id="767769"/>
    <lineage>
        <taxon>Eukaryota</taxon>
        <taxon>Fungi</taxon>
        <taxon>Dikarya</taxon>
        <taxon>Ascomycota</taxon>
        <taxon>Pezizomycotina</taxon>
        <taxon>Eurotiomycetes</taxon>
        <taxon>Eurotiomycetidae</taxon>
        <taxon>Eurotiales</taxon>
        <taxon>Aspergillaceae</taxon>
        <taxon>Aspergillus</taxon>
        <taxon>Aspergillus subgen. Circumdati</taxon>
    </lineage>
</organism>
<name>A0A1L9U5G1_ASPBC</name>
<dbReference type="Proteomes" id="UP000184499">
    <property type="component" value="Unassembled WGS sequence"/>
</dbReference>
<sequence>MLSASCERRRLRFDFCIPPQTIPCFSLTKGGNDIYVCIDWALLSCLGCLAGFDLHFALCFSFP</sequence>
<protein>
    <submittedName>
        <fullName evidence="1">Uncharacterized protein</fullName>
    </submittedName>
</protein>
<dbReference type="RefSeq" id="XP_067474111.1">
    <property type="nucleotide sequence ID" value="XM_067623351.1"/>
</dbReference>
<evidence type="ECO:0000313" key="2">
    <source>
        <dbReference type="Proteomes" id="UP000184499"/>
    </source>
</evidence>
<accession>A0A1L9U5G1</accession>
<keyword evidence="2" id="KW-1185">Reference proteome</keyword>
<dbReference type="GeneID" id="93575839"/>
<gene>
    <name evidence="1" type="ORF">ASPBRDRAFT_354646</name>
</gene>
<evidence type="ECO:0000313" key="1">
    <source>
        <dbReference type="EMBL" id="OJJ66862.1"/>
    </source>
</evidence>
<dbReference type="EMBL" id="KV878696">
    <property type="protein sequence ID" value="OJJ66862.1"/>
    <property type="molecule type" value="Genomic_DNA"/>
</dbReference>
<dbReference type="AlphaFoldDB" id="A0A1L9U5G1"/>
<proteinExistence type="predicted"/>